<evidence type="ECO:0000256" key="1">
    <source>
        <dbReference type="ARBA" id="ARBA00004173"/>
    </source>
</evidence>
<evidence type="ECO:0000256" key="4">
    <source>
        <dbReference type="ARBA" id="ARBA00023128"/>
    </source>
</evidence>
<evidence type="ECO:0000256" key="5">
    <source>
        <dbReference type="ARBA" id="ARBA00023274"/>
    </source>
</evidence>
<evidence type="ECO:0000313" key="8">
    <source>
        <dbReference type="Proteomes" id="UP000275078"/>
    </source>
</evidence>
<gene>
    <name evidence="7" type="ORF">BJ508DRAFT_413963</name>
</gene>
<protein>
    <recommendedName>
        <fullName evidence="6">Large ribosomal subunit protein mL53</fullName>
    </recommendedName>
</protein>
<dbReference type="GO" id="GO:0003735">
    <property type="term" value="F:structural constituent of ribosome"/>
    <property type="evidence" value="ECO:0007669"/>
    <property type="project" value="TreeGrafter"/>
</dbReference>
<comment type="similarity">
    <text evidence="2">Belongs to the mitochondrion-specific ribosomal protein mL53 family.</text>
</comment>
<reference evidence="7 8" key="1">
    <citation type="journal article" date="2018" name="Nat. Ecol. Evol.">
        <title>Pezizomycetes genomes reveal the molecular basis of ectomycorrhizal truffle lifestyle.</title>
        <authorList>
            <person name="Murat C."/>
            <person name="Payen T."/>
            <person name="Noel B."/>
            <person name="Kuo A."/>
            <person name="Morin E."/>
            <person name="Chen J."/>
            <person name="Kohler A."/>
            <person name="Krizsan K."/>
            <person name="Balestrini R."/>
            <person name="Da Silva C."/>
            <person name="Montanini B."/>
            <person name="Hainaut M."/>
            <person name="Levati E."/>
            <person name="Barry K.W."/>
            <person name="Belfiori B."/>
            <person name="Cichocki N."/>
            <person name="Clum A."/>
            <person name="Dockter R.B."/>
            <person name="Fauchery L."/>
            <person name="Guy J."/>
            <person name="Iotti M."/>
            <person name="Le Tacon F."/>
            <person name="Lindquist E.A."/>
            <person name="Lipzen A."/>
            <person name="Malagnac F."/>
            <person name="Mello A."/>
            <person name="Molinier V."/>
            <person name="Miyauchi S."/>
            <person name="Poulain J."/>
            <person name="Riccioni C."/>
            <person name="Rubini A."/>
            <person name="Sitrit Y."/>
            <person name="Splivallo R."/>
            <person name="Traeger S."/>
            <person name="Wang M."/>
            <person name="Zifcakova L."/>
            <person name="Wipf D."/>
            <person name="Zambonelli A."/>
            <person name="Paolocci F."/>
            <person name="Nowrousian M."/>
            <person name="Ottonello S."/>
            <person name="Baldrian P."/>
            <person name="Spatafora J.W."/>
            <person name="Henrissat B."/>
            <person name="Nagy L.G."/>
            <person name="Aury J.M."/>
            <person name="Wincker P."/>
            <person name="Grigoriev I.V."/>
            <person name="Bonfante P."/>
            <person name="Martin F.M."/>
        </authorList>
    </citation>
    <scope>NUCLEOTIDE SEQUENCE [LARGE SCALE GENOMIC DNA]</scope>
    <source>
        <strain evidence="7 8">RN42</strain>
    </source>
</reference>
<dbReference type="STRING" id="1160509.A0A3N4I9R1"/>
<dbReference type="OrthoDB" id="4136894at2759"/>
<sequence length="99" mass="11183">MLTSHFTAFRATFNPFSRQGKVARLLLAYLPPDARQTMKIQTTVLPKVVPAGVSQGEVAVTFKDGKEIKLNTEKMTIKEVIEELDRHSRILQRKEELSG</sequence>
<organism evidence="7 8">
    <name type="scientific">Ascobolus immersus RN42</name>
    <dbReference type="NCBI Taxonomy" id="1160509"/>
    <lineage>
        <taxon>Eukaryota</taxon>
        <taxon>Fungi</taxon>
        <taxon>Dikarya</taxon>
        <taxon>Ascomycota</taxon>
        <taxon>Pezizomycotina</taxon>
        <taxon>Pezizomycetes</taxon>
        <taxon>Pezizales</taxon>
        <taxon>Ascobolaceae</taxon>
        <taxon>Ascobolus</taxon>
    </lineage>
</organism>
<dbReference type="GO" id="GO:0005762">
    <property type="term" value="C:mitochondrial large ribosomal subunit"/>
    <property type="evidence" value="ECO:0007669"/>
    <property type="project" value="TreeGrafter"/>
</dbReference>
<dbReference type="PANTHER" id="PTHR28236">
    <property type="entry name" value="54S RIBOSOMAL PROTEIN L44, MITOCHONDRIAL"/>
    <property type="match status" value="1"/>
</dbReference>
<name>A0A3N4I9R1_ASCIM</name>
<dbReference type="Pfam" id="PF10780">
    <property type="entry name" value="MRP_L53"/>
    <property type="match status" value="1"/>
</dbReference>
<dbReference type="PANTHER" id="PTHR28236:SF1">
    <property type="entry name" value="LARGE RIBOSOMAL SUBUNIT PROTEIN ML53"/>
    <property type="match status" value="1"/>
</dbReference>
<keyword evidence="8" id="KW-1185">Reference proteome</keyword>
<keyword evidence="5" id="KW-0687">Ribonucleoprotein</keyword>
<evidence type="ECO:0000256" key="6">
    <source>
        <dbReference type="ARBA" id="ARBA00035180"/>
    </source>
</evidence>
<accession>A0A3N4I9R1</accession>
<comment type="subcellular location">
    <subcellularLocation>
        <location evidence="1">Mitochondrion</location>
    </subcellularLocation>
</comment>
<dbReference type="EMBL" id="ML119669">
    <property type="protein sequence ID" value="RPA82802.1"/>
    <property type="molecule type" value="Genomic_DNA"/>
</dbReference>
<evidence type="ECO:0000313" key="7">
    <source>
        <dbReference type="EMBL" id="RPA82802.1"/>
    </source>
</evidence>
<dbReference type="AlphaFoldDB" id="A0A3N4I9R1"/>
<dbReference type="InterPro" id="IPR019716">
    <property type="entry name" value="Ribosomal_mL53"/>
</dbReference>
<keyword evidence="3" id="KW-0689">Ribosomal protein</keyword>
<proteinExistence type="inferred from homology"/>
<dbReference type="InterPro" id="IPR042776">
    <property type="entry name" value="Ribosomal_mL53_fung"/>
</dbReference>
<evidence type="ECO:0000256" key="2">
    <source>
        <dbReference type="ARBA" id="ARBA00005557"/>
    </source>
</evidence>
<dbReference type="Gene3D" id="3.40.30.10">
    <property type="entry name" value="Glutaredoxin"/>
    <property type="match status" value="1"/>
</dbReference>
<keyword evidence="4" id="KW-0496">Mitochondrion</keyword>
<dbReference type="Proteomes" id="UP000275078">
    <property type="component" value="Unassembled WGS sequence"/>
</dbReference>
<evidence type="ECO:0000256" key="3">
    <source>
        <dbReference type="ARBA" id="ARBA00022980"/>
    </source>
</evidence>